<accession>A0A0V0RED3</accession>
<dbReference type="OrthoDB" id="5934874at2759"/>
<evidence type="ECO:0000313" key="2">
    <source>
        <dbReference type="Proteomes" id="UP000054630"/>
    </source>
</evidence>
<organism evidence="1 2">
    <name type="scientific">Trichinella nelsoni</name>
    <dbReference type="NCBI Taxonomy" id="6336"/>
    <lineage>
        <taxon>Eukaryota</taxon>
        <taxon>Metazoa</taxon>
        <taxon>Ecdysozoa</taxon>
        <taxon>Nematoda</taxon>
        <taxon>Enoplea</taxon>
        <taxon>Dorylaimia</taxon>
        <taxon>Trichinellida</taxon>
        <taxon>Trichinellidae</taxon>
        <taxon>Trichinella</taxon>
    </lineage>
</organism>
<proteinExistence type="predicted"/>
<dbReference type="AlphaFoldDB" id="A0A0V0RED3"/>
<keyword evidence="2" id="KW-1185">Reference proteome</keyword>
<dbReference type="Proteomes" id="UP000054630">
    <property type="component" value="Unassembled WGS sequence"/>
</dbReference>
<sequence>MVSYIMKRHQSILLLSTMHYNDAKRNDEKGNPDETKSRMWKSGNTVLLRDKIRCRCCKPSSTGKHKQATHPTVANDALLQCVRFRGTTLLVECGKTFVDIRLDKPAASAPQSLPYTVRKTIESMGAVTTTDGRLKSLHMLQKLWNTMFQ</sequence>
<name>A0A0V0RED3_9BILA</name>
<comment type="caution">
    <text evidence="1">The sequence shown here is derived from an EMBL/GenBank/DDBJ whole genome shotgun (WGS) entry which is preliminary data.</text>
</comment>
<gene>
    <name evidence="1" type="ORF">T07_11010</name>
</gene>
<protein>
    <submittedName>
        <fullName evidence="1">Uncharacterized protein</fullName>
    </submittedName>
</protein>
<reference evidence="1 2" key="1">
    <citation type="submission" date="2015-01" db="EMBL/GenBank/DDBJ databases">
        <title>Evolution of Trichinella species and genotypes.</title>
        <authorList>
            <person name="Korhonen P.K."/>
            <person name="Edoardo P."/>
            <person name="Giuseppe L.R."/>
            <person name="Gasser R.B."/>
        </authorList>
    </citation>
    <scope>NUCLEOTIDE SEQUENCE [LARGE SCALE GENOMIC DNA]</scope>
    <source>
        <strain evidence="1">ISS37</strain>
    </source>
</reference>
<evidence type="ECO:0000313" key="1">
    <source>
        <dbReference type="EMBL" id="KRX12855.1"/>
    </source>
</evidence>
<dbReference type="EMBL" id="JYDL01000256">
    <property type="protein sequence ID" value="KRX12855.1"/>
    <property type="molecule type" value="Genomic_DNA"/>
</dbReference>